<dbReference type="Gene3D" id="3.30.930.10">
    <property type="entry name" value="Bira Bifunctional Protein, Domain 2"/>
    <property type="match status" value="1"/>
</dbReference>
<evidence type="ECO:0000259" key="7">
    <source>
        <dbReference type="PROSITE" id="PS51733"/>
    </source>
</evidence>
<keyword evidence="5" id="KW-0963">Cytoplasm</keyword>
<keyword evidence="3 5" id="KW-0012">Acyltransferase</keyword>
<dbReference type="InterPro" id="IPR000544">
    <property type="entry name" value="Octanoyltransferase"/>
</dbReference>
<feature type="binding site" evidence="5">
    <location>
        <begin position="88"/>
        <end position="95"/>
    </location>
    <ligand>
        <name>substrate</name>
    </ligand>
</feature>
<dbReference type="UniPathway" id="UPA00538">
    <property type="reaction ID" value="UER00592"/>
</dbReference>
<proteinExistence type="inferred from homology"/>
<reference evidence="8 9" key="1">
    <citation type="submission" date="2014-02" db="EMBL/GenBank/DDBJ databases">
        <title>Whole genome sequence of Sphingobium chlorophenolicum NBRC 16172.</title>
        <authorList>
            <person name="Gan H.M."/>
            <person name="Gan H.Y."/>
            <person name="Chew T.H."/>
            <person name="Savka M.A."/>
        </authorList>
    </citation>
    <scope>NUCLEOTIDE SEQUENCE [LARGE SCALE GENOMIC DNA]</scope>
    <source>
        <strain evidence="8 9">NBRC 16172</strain>
    </source>
</reference>
<dbReference type="PROSITE" id="PS51733">
    <property type="entry name" value="BPL_LPL_CATALYTIC"/>
    <property type="match status" value="1"/>
</dbReference>
<evidence type="ECO:0000256" key="3">
    <source>
        <dbReference type="ARBA" id="ARBA00023315"/>
    </source>
</evidence>
<dbReference type="InterPro" id="IPR045864">
    <property type="entry name" value="aa-tRNA-synth_II/BPL/LPL"/>
</dbReference>
<gene>
    <name evidence="5 8" type="primary">lipB</name>
    <name evidence="8" type="ORF">BV95_01405</name>
</gene>
<feature type="site" description="Lowers pKa of active site Cys" evidence="5">
    <location>
        <position position="157"/>
    </location>
</feature>
<evidence type="ECO:0000256" key="6">
    <source>
        <dbReference type="SAM" id="MobiDB-lite"/>
    </source>
</evidence>
<evidence type="ECO:0000313" key="8">
    <source>
        <dbReference type="EMBL" id="KEQ54340.1"/>
    </source>
</evidence>
<comment type="catalytic activity">
    <reaction evidence="5">
        <text>octanoyl-[ACP] + L-lysyl-[protein] = N(6)-octanoyl-L-lysyl-[protein] + holo-[ACP] + H(+)</text>
        <dbReference type="Rhea" id="RHEA:17665"/>
        <dbReference type="Rhea" id="RHEA-COMP:9636"/>
        <dbReference type="Rhea" id="RHEA-COMP:9685"/>
        <dbReference type="Rhea" id="RHEA-COMP:9752"/>
        <dbReference type="Rhea" id="RHEA-COMP:9928"/>
        <dbReference type="ChEBI" id="CHEBI:15378"/>
        <dbReference type="ChEBI" id="CHEBI:29969"/>
        <dbReference type="ChEBI" id="CHEBI:64479"/>
        <dbReference type="ChEBI" id="CHEBI:78463"/>
        <dbReference type="ChEBI" id="CHEBI:78809"/>
        <dbReference type="EC" id="2.3.1.181"/>
    </reaction>
</comment>
<comment type="pathway">
    <text evidence="1 5">Protein modification; protein lipoylation via endogenous pathway; protein N(6)-(lipoyl)lysine from octanoyl-[acyl-carrier-protein]: step 1/2.</text>
</comment>
<dbReference type="eggNOG" id="COG0321">
    <property type="taxonomic scope" value="Bacteria"/>
</dbReference>
<dbReference type="PROSITE" id="PS01313">
    <property type="entry name" value="LIPB"/>
    <property type="match status" value="1"/>
</dbReference>
<dbReference type="GO" id="GO:0009249">
    <property type="term" value="P:protein lipoylation"/>
    <property type="evidence" value="ECO:0007669"/>
    <property type="project" value="InterPro"/>
</dbReference>
<evidence type="ECO:0000313" key="9">
    <source>
        <dbReference type="Proteomes" id="UP000028411"/>
    </source>
</evidence>
<feature type="binding site" evidence="5">
    <location>
        <begin position="173"/>
        <end position="175"/>
    </location>
    <ligand>
        <name>substrate</name>
    </ligand>
</feature>
<keyword evidence="2 5" id="KW-0808">Transferase</keyword>
<dbReference type="PANTHER" id="PTHR10993">
    <property type="entry name" value="OCTANOYLTRANSFERASE"/>
    <property type="match status" value="1"/>
</dbReference>
<comment type="miscellaneous">
    <text evidence="5">In the reaction, the free carboxyl group of octanoic acid is attached via an amide linkage to the epsilon-amino group of a specific lysine residue of lipoyl domains of lipoate-dependent enzymes.</text>
</comment>
<feature type="region of interest" description="Disordered" evidence="6">
    <location>
        <begin position="1"/>
        <end position="20"/>
    </location>
</feature>
<comment type="function">
    <text evidence="4 5">Catalyzes the transfer of endogenously produced octanoic acid from octanoyl-acyl-carrier-protein onto the lipoyl domains of lipoate-dependent enzymes. Lipoyl-ACP can also act as a substrate although octanoyl-ACP is likely to be the physiological substrate.</text>
</comment>
<dbReference type="GO" id="GO:0005737">
    <property type="term" value="C:cytoplasm"/>
    <property type="evidence" value="ECO:0007669"/>
    <property type="project" value="UniProtKB-SubCell"/>
</dbReference>
<dbReference type="NCBIfam" id="NF010925">
    <property type="entry name" value="PRK14345.1"/>
    <property type="match status" value="1"/>
</dbReference>
<comment type="caution">
    <text evidence="8">The sequence shown here is derived from an EMBL/GenBank/DDBJ whole genome shotgun (WGS) entry which is preliminary data.</text>
</comment>
<dbReference type="Proteomes" id="UP000028411">
    <property type="component" value="Unassembled WGS sequence"/>
</dbReference>
<dbReference type="EC" id="2.3.1.181" evidence="5"/>
<name>A0A081RGL7_SPHCR</name>
<evidence type="ECO:0000256" key="1">
    <source>
        <dbReference type="ARBA" id="ARBA00004821"/>
    </source>
</evidence>
<feature type="domain" description="BPL/LPL catalytic" evidence="7">
    <location>
        <begin position="50"/>
        <end position="229"/>
    </location>
</feature>
<dbReference type="PATRIC" id="fig|46429.4.peg.1372"/>
<accession>A0A081RGL7</accession>
<feature type="binding site" evidence="5">
    <location>
        <begin position="160"/>
        <end position="162"/>
    </location>
    <ligand>
        <name>substrate</name>
    </ligand>
</feature>
<dbReference type="HAMAP" id="MF_00013">
    <property type="entry name" value="LipB"/>
    <property type="match status" value="1"/>
</dbReference>
<dbReference type="AlphaFoldDB" id="A0A081RGL7"/>
<protein>
    <recommendedName>
        <fullName evidence="5">Octanoyltransferase</fullName>
        <ecNumber evidence="5">2.3.1.181</ecNumber>
    </recommendedName>
    <alternativeName>
        <fullName evidence="5">Lipoate-protein ligase B</fullName>
    </alternativeName>
    <alternativeName>
        <fullName evidence="5">Lipoyl/octanoyl transferase</fullName>
    </alternativeName>
    <alternativeName>
        <fullName evidence="5">Octanoyl-[acyl-carrier-protein]-protein N-octanoyltransferase</fullName>
    </alternativeName>
</protein>
<dbReference type="InterPro" id="IPR004143">
    <property type="entry name" value="BPL_LPL_catalytic"/>
</dbReference>
<dbReference type="GO" id="GO:0033819">
    <property type="term" value="F:lipoyl(octanoyl) transferase activity"/>
    <property type="evidence" value="ECO:0007669"/>
    <property type="project" value="UniProtKB-EC"/>
</dbReference>
<comment type="subcellular location">
    <subcellularLocation>
        <location evidence="5">Cytoplasm</location>
    </subcellularLocation>
</comment>
<sequence>MIARSAQVKEASMSVPSPDPAVEWRVESAPVDYPAALADMEARAAAIFEGQATERVWLLEHPALYTAGTSADPAELLDPRFPVHTAGRGGRYTYHGPGQRTGYLNIDLRERGKDVRNFVHQLEGWMIEALGDLDIPARRAEGRIGIWTDDRQGREAKIGALGIRVRRWVTLHGFSINVDPDLSHFGGIVPCGIAEYPVTSIAALGAKASMADLDAALARHFPAFISRLRRCGTGTSPGVEQCGTGG</sequence>
<dbReference type="NCBIfam" id="NF010921">
    <property type="entry name" value="PRK14341.1"/>
    <property type="match status" value="1"/>
</dbReference>
<organism evidence="8 9">
    <name type="scientific">Sphingobium chlorophenolicum</name>
    <dbReference type="NCBI Taxonomy" id="46429"/>
    <lineage>
        <taxon>Bacteria</taxon>
        <taxon>Pseudomonadati</taxon>
        <taxon>Pseudomonadota</taxon>
        <taxon>Alphaproteobacteria</taxon>
        <taxon>Sphingomonadales</taxon>
        <taxon>Sphingomonadaceae</taxon>
        <taxon>Sphingobium</taxon>
    </lineage>
</organism>
<dbReference type="EMBL" id="JFHR01000011">
    <property type="protein sequence ID" value="KEQ54340.1"/>
    <property type="molecule type" value="Genomic_DNA"/>
</dbReference>
<comment type="similarity">
    <text evidence="5">Belongs to the LipB family.</text>
</comment>
<dbReference type="CDD" id="cd16444">
    <property type="entry name" value="LipB"/>
    <property type="match status" value="1"/>
</dbReference>
<dbReference type="InterPro" id="IPR020605">
    <property type="entry name" value="Octanoyltransferase_CS"/>
</dbReference>
<dbReference type="Pfam" id="PF21948">
    <property type="entry name" value="LplA-B_cat"/>
    <property type="match status" value="1"/>
</dbReference>
<dbReference type="SUPFAM" id="SSF55681">
    <property type="entry name" value="Class II aaRS and biotin synthetases"/>
    <property type="match status" value="1"/>
</dbReference>
<dbReference type="NCBIfam" id="TIGR00214">
    <property type="entry name" value="lipB"/>
    <property type="match status" value="1"/>
</dbReference>
<evidence type="ECO:0000256" key="2">
    <source>
        <dbReference type="ARBA" id="ARBA00022679"/>
    </source>
</evidence>
<evidence type="ECO:0000256" key="5">
    <source>
        <dbReference type="HAMAP-Rule" id="MF_00013"/>
    </source>
</evidence>
<dbReference type="PANTHER" id="PTHR10993:SF7">
    <property type="entry name" value="LIPOYLTRANSFERASE 2, MITOCHONDRIAL-RELATED"/>
    <property type="match status" value="1"/>
</dbReference>
<evidence type="ECO:0000256" key="4">
    <source>
        <dbReference type="ARBA" id="ARBA00024732"/>
    </source>
</evidence>
<feature type="active site" description="Acyl-thioester intermediate" evidence="5">
    <location>
        <position position="191"/>
    </location>
</feature>